<dbReference type="RefSeq" id="WP_146517803.1">
    <property type="nucleotide sequence ID" value="NZ_CP151726.1"/>
</dbReference>
<feature type="compositionally biased region" description="Pro residues" evidence="1">
    <location>
        <begin position="80"/>
        <end position="91"/>
    </location>
</feature>
<evidence type="ECO:0000256" key="1">
    <source>
        <dbReference type="SAM" id="MobiDB-lite"/>
    </source>
</evidence>
<dbReference type="PRINTS" id="PR01217">
    <property type="entry name" value="PRICHEXTENSN"/>
</dbReference>
<feature type="compositionally biased region" description="Polar residues" evidence="1">
    <location>
        <begin position="164"/>
        <end position="174"/>
    </location>
</feature>
<organism evidence="2 3">
    <name type="scientific">Stieleria varia</name>
    <dbReference type="NCBI Taxonomy" id="2528005"/>
    <lineage>
        <taxon>Bacteria</taxon>
        <taxon>Pseudomonadati</taxon>
        <taxon>Planctomycetota</taxon>
        <taxon>Planctomycetia</taxon>
        <taxon>Pirellulales</taxon>
        <taxon>Pirellulaceae</taxon>
        <taxon>Stieleria</taxon>
    </lineage>
</organism>
<feature type="compositionally biased region" description="Low complexity" evidence="1">
    <location>
        <begin position="198"/>
        <end position="207"/>
    </location>
</feature>
<feature type="compositionally biased region" description="Low complexity" evidence="1">
    <location>
        <begin position="92"/>
        <end position="108"/>
    </location>
</feature>
<feature type="compositionally biased region" description="Basic and acidic residues" evidence="1">
    <location>
        <begin position="33"/>
        <end position="44"/>
    </location>
</feature>
<reference evidence="2 3" key="1">
    <citation type="submission" date="2019-02" db="EMBL/GenBank/DDBJ databases">
        <title>Deep-cultivation of Planctomycetes and their phenomic and genomic characterization uncovers novel biology.</title>
        <authorList>
            <person name="Wiegand S."/>
            <person name="Jogler M."/>
            <person name="Boedeker C."/>
            <person name="Pinto D."/>
            <person name="Vollmers J."/>
            <person name="Rivas-Marin E."/>
            <person name="Kohn T."/>
            <person name="Peeters S.H."/>
            <person name="Heuer A."/>
            <person name="Rast P."/>
            <person name="Oberbeckmann S."/>
            <person name="Bunk B."/>
            <person name="Jeske O."/>
            <person name="Meyerdierks A."/>
            <person name="Storesund J.E."/>
            <person name="Kallscheuer N."/>
            <person name="Luecker S."/>
            <person name="Lage O.M."/>
            <person name="Pohl T."/>
            <person name="Merkel B.J."/>
            <person name="Hornburger P."/>
            <person name="Mueller R.-W."/>
            <person name="Bruemmer F."/>
            <person name="Labrenz M."/>
            <person name="Spormann A.M."/>
            <person name="Op Den Camp H."/>
            <person name="Overmann J."/>
            <person name="Amann R."/>
            <person name="Jetten M.S.M."/>
            <person name="Mascher T."/>
            <person name="Medema M.H."/>
            <person name="Devos D.P."/>
            <person name="Kaster A.-K."/>
            <person name="Ovreas L."/>
            <person name="Rohde M."/>
            <person name="Galperin M.Y."/>
            <person name="Jogler C."/>
        </authorList>
    </citation>
    <scope>NUCLEOTIDE SEQUENCE [LARGE SCALE GENOMIC DNA]</scope>
    <source>
        <strain evidence="2 3">Pla52n</strain>
    </source>
</reference>
<feature type="region of interest" description="Disordered" evidence="1">
    <location>
        <begin position="156"/>
        <end position="207"/>
    </location>
</feature>
<keyword evidence="3" id="KW-1185">Reference proteome</keyword>
<comment type="caution">
    <text evidence="2">The sequence shown here is derived from an EMBL/GenBank/DDBJ whole genome shotgun (WGS) entry which is preliminary data.</text>
</comment>
<dbReference type="Proteomes" id="UP000320176">
    <property type="component" value="Unassembled WGS sequence"/>
</dbReference>
<name>A0A5C6B842_9BACT</name>
<evidence type="ECO:0000313" key="3">
    <source>
        <dbReference type="Proteomes" id="UP000320176"/>
    </source>
</evidence>
<accession>A0A5C6B842</accession>
<gene>
    <name evidence="2" type="ORF">Pla52n_01740</name>
</gene>
<feature type="compositionally biased region" description="Polar residues" evidence="1">
    <location>
        <begin position="187"/>
        <end position="197"/>
    </location>
</feature>
<protein>
    <submittedName>
        <fullName evidence="2">Uncharacterized protein</fullName>
    </submittedName>
</protein>
<sequence>MIRLRHMIISVLIHAVGLGLLMSYCPSPAGSTDPEKSEAIEKKTPIKKTSQPAPIKVALKLPSETTPPSQTPQSTEPISKPSPPEPLPQQEPPQQKAAQQNPPKDAAAMAEKLVAAPLPPKTSMQPDMMPPNLMPPDSSELGNIEYQAQIGSVQATLADASPSGPRSHSVSTPPQYIVSRPSDRGVATSSTNRGSMPSSLEASSLEASSLEASSLEALATGGMQGNASFENKSGMIAPGFLVEALNDQAIQSLIDRGDLLLVAGNGERNYRFSGSLYHPTRVRVDGSLVGYSSRSLTPNARVVDIARATLAREFSMTDEEKQQFQIWLLLSQRLDRVILEGQRSASREAKLPLADLAVTSGRLQSDAQGRMSYVVTDWRARTATRQSSRQ</sequence>
<proteinExistence type="predicted"/>
<dbReference type="AlphaFoldDB" id="A0A5C6B842"/>
<evidence type="ECO:0000313" key="2">
    <source>
        <dbReference type="EMBL" id="TWU07601.1"/>
    </source>
</evidence>
<dbReference type="EMBL" id="SJPN01000001">
    <property type="protein sequence ID" value="TWU07601.1"/>
    <property type="molecule type" value="Genomic_DNA"/>
</dbReference>
<feature type="region of interest" description="Disordered" evidence="1">
    <location>
        <begin position="28"/>
        <end position="140"/>
    </location>
</feature>
<feature type="compositionally biased region" description="Low complexity" evidence="1">
    <location>
        <begin position="62"/>
        <end position="79"/>
    </location>
</feature>